<feature type="region of interest" description="Disordered" evidence="2">
    <location>
        <begin position="1"/>
        <end position="20"/>
    </location>
</feature>
<evidence type="ECO:0000259" key="4">
    <source>
        <dbReference type="PROSITE" id="PS51002"/>
    </source>
</evidence>
<dbReference type="Gene3D" id="1.20.810.10">
    <property type="entry name" value="Cytochrome Bc1 Complex, Chain C"/>
    <property type="match status" value="2"/>
</dbReference>
<comment type="caution">
    <text evidence="5">The sequence shown here is derived from an EMBL/GenBank/DDBJ whole genome shotgun (WGS) entry which is preliminary data.</text>
</comment>
<dbReference type="GO" id="GO:0016491">
    <property type="term" value="F:oxidoreductase activity"/>
    <property type="evidence" value="ECO:0007669"/>
    <property type="project" value="InterPro"/>
</dbReference>
<dbReference type="PROSITE" id="PS51002">
    <property type="entry name" value="CYTB_NTER"/>
    <property type="match status" value="1"/>
</dbReference>
<dbReference type="GO" id="GO:0016020">
    <property type="term" value="C:membrane"/>
    <property type="evidence" value="ECO:0007669"/>
    <property type="project" value="InterPro"/>
</dbReference>
<name>A0A7V1PUX6_CALAY</name>
<dbReference type="InterPro" id="IPR005797">
    <property type="entry name" value="Cyt_b/b6_N"/>
</dbReference>
<keyword evidence="3" id="KW-0472">Membrane</keyword>
<dbReference type="SUPFAM" id="SSF48695">
    <property type="entry name" value="Multiheme cytochromes"/>
    <property type="match status" value="2"/>
</dbReference>
<dbReference type="InterPro" id="IPR051829">
    <property type="entry name" value="Multiheme_Cytochr_ET"/>
</dbReference>
<dbReference type="InterPro" id="IPR027387">
    <property type="entry name" value="Cytb/b6-like_sf"/>
</dbReference>
<gene>
    <name evidence="5" type="ORF">ENJ10_06660</name>
</gene>
<dbReference type="InterPro" id="IPR036280">
    <property type="entry name" value="Multihaem_cyt_sf"/>
</dbReference>
<dbReference type="SUPFAM" id="SSF81342">
    <property type="entry name" value="Transmembrane di-heme cytochromes"/>
    <property type="match status" value="1"/>
</dbReference>
<dbReference type="GO" id="GO:0009055">
    <property type="term" value="F:electron transfer activity"/>
    <property type="evidence" value="ECO:0007669"/>
    <property type="project" value="InterPro"/>
</dbReference>
<feature type="transmembrane region" description="Helical" evidence="3">
    <location>
        <begin position="231"/>
        <end position="250"/>
    </location>
</feature>
<protein>
    <recommendedName>
        <fullName evidence="4">Cytochrome b/b6 N-terminal region profile domain-containing protein</fullName>
    </recommendedName>
</protein>
<evidence type="ECO:0000256" key="3">
    <source>
        <dbReference type="SAM" id="Phobius"/>
    </source>
</evidence>
<keyword evidence="3" id="KW-0812">Transmembrane</keyword>
<feature type="transmembrane region" description="Helical" evidence="3">
    <location>
        <begin position="270"/>
        <end position="295"/>
    </location>
</feature>
<organism evidence="5">
    <name type="scientific">Caldithrix abyssi</name>
    <dbReference type="NCBI Taxonomy" id="187145"/>
    <lineage>
        <taxon>Bacteria</taxon>
        <taxon>Pseudomonadati</taxon>
        <taxon>Calditrichota</taxon>
        <taxon>Calditrichia</taxon>
        <taxon>Calditrichales</taxon>
        <taxon>Calditrichaceae</taxon>
        <taxon>Caldithrix</taxon>
    </lineage>
</organism>
<dbReference type="Pfam" id="PF00033">
    <property type="entry name" value="Cytochrome_B"/>
    <property type="match status" value="1"/>
</dbReference>
<dbReference type="InterPro" id="IPR016174">
    <property type="entry name" value="Di-haem_cyt_TM"/>
</dbReference>
<dbReference type="EMBL" id="DRLD01000182">
    <property type="protein sequence ID" value="HED10351.1"/>
    <property type="molecule type" value="Genomic_DNA"/>
</dbReference>
<feature type="domain" description="Cytochrome b/b6 N-terminal region profile" evidence="4">
    <location>
        <begin position="61"/>
        <end position="234"/>
    </location>
</feature>
<feature type="transmembrane region" description="Helical" evidence="3">
    <location>
        <begin position="108"/>
        <end position="128"/>
    </location>
</feature>
<dbReference type="AlphaFoldDB" id="A0A7V1PUX6"/>
<feature type="transmembrane region" description="Helical" evidence="3">
    <location>
        <begin position="60"/>
        <end position="83"/>
    </location>
</feature>
<evidence type="ECO:0000256" key="2">
    <source>
        <dbReference type="SAM" id="MobiDB-lite"/>
    </source>
</evidence>
<feature type="transmembrane region" description="Helical" evidence="3">
    <location>
        <begin position="307"/>
        <end position="326"/>
    </location>
</feature>
<dbReference type="GO" id="GO:0022904">
    <property type="term" value="P:respiratory electron transport chain"/>
    <property type="evidence" value="ECO:0007669"/>
    <property type="project" value="InterPro"/>
</dbReference>
<feature type="transmembrane region" description="Helical" evidence="3">
    <location>
        <begin position="140"/>
        <end position="161"/>
    </location>
</feature>
<evidence type="ECO:0000313" key="5">
    <source>
        <dbReference type="EMBL" id="HED10351.1"/>
    </source>
</evidence>
<reference evidence="5" key="1">
    <citation type="journal article" date="2020" name="mSystems">
        <title>Genome- and Community-Level Interaction Insights into Carbon Utilization and Element Cycling Functions of Hydrothermarchaeota in Hydrothermal Sediment.</title>
        <authorList>
            <person name="Zhou Z."/>
            <person name="Liu Y."/>
            <person name="Xu W."/>
            <person name="Pan J."/>
            <person name="Luo Z.H."/>
            <person name="Li M."/>
        </authorList>
    </citation>
    <scope>NUCLEOTIDE SEQUENCE [LARGE SCALE GENOMIC DNA]</scope>
    <source>
        <strain evidence="5">HyVt-456</strain>
    </source>
</reference>
<accession>A0A7V1PUX6</accession>
<keyword evidence="3" id="KW-1133">Transmembrane helix</keyword>
<keyword evidence="1" id="KW-0732">Signal</keyword>
<dbReference type="PANTHER" id="PTHR35038:SF6">
    <property type="entry name" value="SURFACE LOCALIZED DECAHEME CYTOCHROME C LIPOPROTEIN"/>
    <property type="match status" value="1"/>
</dbReference>
<evidence type="ECO:0000256" key="1">
    <source>
        <dbReference type="ARBA" id="ARBA00022729"/>
    </source>
</evidence>
<sequence length="932" mass="102902">MSVPVMARNSPAKARSAAGRPRATYGSLPLVKPATACGSGSDMFSSGIYRRFLKLWKLDTFGYFAVAMLLIAAASGIVLAPSFNVQQAQQSLSLILLSNPAASFLRNMHYWSAQLFLVFTLLHIWEHFVKGTEKKIRRVVWLRLSAALFFIFYVMISGFILRGDADAQQADRILRALFSRIPLAGSYMLDLFIGDNGSLQLLYVHHLATATLFIFIILYDHSKIIWGKAKTFLYALALVVPLSLFLTPQLKTAFDPIIRGPWYFLAFQEILHLLSQPLWAVGGLSLLLLLFGLLPEFRPSARQRIKSTLTVSVLLYGLLTLFAFFFRGENWQLKSIAPNNEFHWGAVYAANDSLPPPVAVQGRFEGCLSCHADVSGFSPAHSPQALGCYSCHRGNPFSMNKDAAHREMILVPGNLSSARLSCGTAACHPGIHERVENSPMNRLSGMIAVNRFVFNESDSPDDSLISVHHLGYSPADKHLRQLCVSCHLGKEKNRPGPVNLLSRGGGCTACHLNYDSGNDQSLPDALPGGGHPSLDLNISDGHCLGCHSRSGRISLNYKGLHETTLDAVPLNDTLKHTVLADGRVVRHVSADIHFEKGLSCIDCHISYEVMGDGRLYAHKEEQIIVRCGDCHGNTTRTKNYAAFDGEERRIFDLRGFQKLGRTVLATQNGNRALLNAFAGEQDTFLLTKLGGRRLPLKKPAGVCTRGGAHGNVDCTSCHSAWAPQCVGCHTRYRPAGKARDHLSGDSLQGRWQEYVGEFLAEPPTLGVRETEQGARVITTTPGMILTIDKDKGEQTLFKRLFAPSAPHTVTREARDCLSCHFNPLALGYGRGRFEIKKEGRRARLIFNAEYENRPEDGLPEDAWIGFMEDSPENRATRSNVRPFNPGEQKRILEAGLCLTCHDKDAAFKTRMLNGFQALKASRSDSCLTLKAP</sequence>
<dbReference type="Proteomes" id="UP000886005">
    <property type="component" value="Unassembled WGS sequence"/>
</dbReference>
<feature type="transmembrane region" description="Helical" evidence="3">
    <location>
        <begin position="201"/>
        <end position="219"/>
    </location>
</feature>
<proteinExistence type="predicted"/>
<dbReference type="PANTHER" id="PTHR35038">
    <property type="entry name" value="DISSIMILATORY SULFITE REDUCTASE SIRA"/>
    <property type="match status" value="1"/>
</dbReference>